<evidence type="ECO:0000313" key="6">
    <source>
        <dbReference type="Proteomes" id="UP000692954"/>
    </source>
</evidence>
<feature type="domain" description="EF-hand" evidence="4">
    <location>
        <begin position="888"/>
        <end position="923"/>
    </location>
</feature>
<dbReference type="InterPro" id="IPR002048">
    <property type="entry name" value="EF_hand_dom"/>
</dbReference>
<evidence type="ECO:0000313" key="5">
    <source>
        <dbReference type="EMBL" id="CAD8062538.1"/>
    </source>
</evidence>
<comment type="caution">
    <text evidence="5">The sequence shown here is derived from an EMBL/GenBank/DDBJ whole genome shotgun (WGS) entry which is preliminary data.</text>
</comment>
<organism evidence="5 6">
    <name type="scientific">Paramecium sonneborni</name>
    <dbReference type="NCBI Taxonomy" id="65129"/>
    <lineage>
        <taxon>Eukaryota</taxon>
        <taxon>Sar</taxon>
        <taxon>Alveolata</taxon>
        <taxon>Ciliophora</taxon>
        <taxon>Intramacronucleata</taxon>
        <taxon>Oligohymenophorea</taxon>
        <taxon>Peniculida</taxon>
        <taxon>Parameciidae</taxon>
        <taxon>Paramecium</taxon>
    </lineage>
</organism>
<feature type="domain" description="EF-hand" evidence="4">
    <location>
        <begin position="361"/>
        <end position="396"/>
    </location>
</feature>
<dbReference type="InterPro" id="IPR018247">
    <property type="entry name" value="EF_Hand_1_Ca_BS"/>
</dbReference>
<feature type="domain" description="EF-hand" evidence="4">
    <location>
        <begin position="848"/>
        <end position="883"/>
    </location>
</feature>
<feature type="domain" description="EF-hand" evidence="4">
    <location>
        <begin position="1167"/>
        <end position="1202"/>
    </location>
</feature>
<dbReference type="PROSITE" id="PS00018">
    <property type="entry name" value="EF_HAND_1"/>
    <property type="match status" value="4"/>
</dbReference>
<dbReference type="Pfam" id="PF13202">
    <property type="entry name" value="EF-hand_5"/>
    <property type="match status" value="2"/>
</dbReference>
<dbReference type="SMART" id="SM00054">
    <property type="entry name" value="EFh"/>
    <property type="match status" value="8"/>
</dbReference>
<gene>
    <name evidence="5" type="ORF">PSON_ATCC_30995.1.T0160392</name>
</gene>
<accession>A0A8S1L3W4</accession>
<dbReference type="CDD" id="cd00051">
    <property type="entry name" value="EFh"/>
    <property type="match status" value="3"/>
</dbReference>
<dbReference type="InterPro" id="IPR040673">
    <property type="entry name" value="CCDC81_HU_dom_2"/>
</dbReference>
<dbReference type="Pfam" id="PF14908">
    <property type="entry name" value="HU-CCDC81_euk_1"/>
    <property type="match status" value="1"/>
</dbReference>
<keyword evidence="3" id="KW-0106">Calcium</keyword>
<dbReference type="InterPro" id="IPR028034">
    <property type="entry name" value="HU-CCDC81"/>
</dbReference>
<keyword evidence="1" id="KW-0479">Metal-binding</keyword>
<dbReference type="OrthoDB" id="285291at2759"/>
<dbReference type="Pfam" id="PF18289">
    <property type="entry name" value="HU-CCDC81_euk_2"/>
    <property type="match status" value="1"/>
</dbReference>
<name>A0A8S1L3W4_9CILI</name>
<evidence type="ECO:0000256" key="1">
    <source>
        <dbReference type="ARBA" id="ARBA00022723"/>
    </source>
</evidence>
<proteinExistence type="predicted"/>
<evidence type="ECO:0000259" key="4">
    <source>
        <dbReference type="PROSITE" id="PS50222"/>
    </source>
</evidence>
<feature type="domain" description="EF-hand" evidence="4">
    <location>
        <begin position="1299"/>
        <end position="1334"/>
    </location>
</feature>
<evidence type="ECO:0000256" key="2">
    <source>
        <dbReference type="ARBA" id="ARBA00022737"/>
    </source>
</evidence>
<dbReference type="EMBL" id="CAJJDN010000016">
    <property type="protein sequence ID" value="CAD8062538.1"/>
    <property type="molecule type" value="Genomic_DNA"/>
</dbReference>
<dbReference type="InterPro" id="IPR051581">
    <property type="entry name" value="Ca-bind"/>
</dbReference>
<dbReference type="GO" id="GO:0005509">
    <property type="term" value="F:calcium ion binding"/>
    <property type="evidence" value="ECO:0007669"/>
    <property type="project" value="InterPro"/>
</dbReference>
<evidence type="ECO:0000256" key="3">
    <source>
        <dbReference type="ARBA" id="ARBA00022837"/>
    </source>
</evidence>
<feature type="domain" description="EF-hand" evidence="4">
    <location>
        <begin position="753"/>
        <end position="788"/>
    </location>
</feature>
<dbReference type="Proteomes" id="UP000692954">
    <property type="component" value="Unassembled WGS sequence"/>
</dbReference>
<dbReference type="PROSITE" id="PS50222">
    <property type="entry name" value="EF_HAND_2"/>
    <property type="match status" value="8"/>
</dbReference>
<dbReference type="PANTHER" id="PTHR34524">
    <property type="entry name" value="CALCYPHOSIN"/>
    <property type="match status" value="1"/>
</dbReference>
<dbReference type="Pfam" id="PF13499">
    <property type="entry name" value="EF-hand_7"/>
    <property type="match status" value="2"/>
</dbReference>
<feature type="domain" description="EF-hand" evidence="4">
    <location>
        <begin position="1264"/>
        <end position="1293"/>
    </location>
</feature>
<protein>
    <recommendedName>
        <fullName evidence="4">EF-hand domain-containing protein</fullName>
    </recommendedName>
</protein>
<keyword evidence="6" id="KW-1185">Reference proteome</keyword>
<dbReference type="PANTHER" id="PTHR34524:SF6">
    <property type="entry name" value="CALCYPHOSINE LIKE"/>
    <property type="match status" value="1"/>
</dbReference>
<reference evidence="5" key="1">
    <citation type="submission" date="2021-01" db="EMBL/GenBank/DDBJ databases">
        <authorList>
            <consortium name="Genoscope - CEA"/>
            <person name="William W."/>
        </authorList>
    </citation>
    <scope>NUCLEOTIDE SEQUENCE</scope>
</reference>
<sequence length="1678" mass="195732">MNSIDSYQSKATINAQSIISKIATRNGQADNGSLIAALDEETVSAAWNAFGLHISRQLRMGRGVAVNKFGTFSFSAPDVILDGVTNPIERDKQPRQPVFLVAKEFVNGFNLKTAIAIGRQLRPYRVQTSGKIQHSIVNWAEIALYASQNKDSAKMAVERVLKSLSDIVRNRDIVEVEIPCVGTFFVKSHSAAVQFLDSLMDSCKEITKRPLSERKSKGDMRLTQQYLQQLTKSTHPEENNFTIDDSAKNYLTNSLGIELPETRPKTAKHSLYSTKKGPLMSKTMEVRPNTQQISRIGFSKTVNDKVYALERLKYYIRDHALNIEDSFLDLCQQAFGKTSERKVRMNYDDFKRAILQIQLPLNDIQIITLFQTLDVNNDGFIDKFDWLKAVVDKKSHVNYIKDVIFKFQIHTDDLLQRMNLNRDHSPINLQQLKFALMHLDESLNQHKALKVAKEILDGKETISMNDILILFNTIEEENKLYDLSWFKDTLHKMRDHLINPQKLKVFRQSFEYFDEHQEGNLDTANFKTVLMESQLGLNVQDINRLVRYLPKNRESLINYYDFISMIMDVNKQMDQKDTAKDLVDFTQKISKYLTQKKYTVIQFLQQVKSGYGSCNIESTSQYLEKYLFTQLPHEECLEYCREMDVDGNGVVSDDDMNIFIKRYSYFNIKKDQSQIDQIAESLKLKPQYGDTFSSIEKSFVQSKSIDLVTLGQKRMFQSLVDGMNQSKNLFPIEELPESKFDQILKDLRVKLTRKGMSYEELFTFLDTDHNGFLSISEFYNIDKIMTLSQPAKDGFFAFMDKQRIGLIDLNTFVKFLSKSIIQQMPQLSEDDWDWELEILFKIRNWCQRENITIEDAFRTFDKDFDGQINKTDLRTFLKDILKIEEKEQSEAKINRLFKLMDQYKRGKITLMDFRRFVEEGFFYGKNKQIFGQNTNQAAKQQQESRSSFDWKMNARQQIGLIISRHYPNVKDSFDIVSGYRKKLVFQKFKKWIDEKNVLAGFDLTEKLVYEIFSDLDSHKKGYLVESDWLNAFAQYNWQDQMVKEIQDALATYFSSIQNAIHYFQMEHSHIITKESFYKALQALFPKRFVEGDIEILWNRVQKNGSLSNQAFALIFGKGGKIYEQAEGLSQQLAIRPATQGGLSTLPLDERNQVNISLLDKIRRYLRNSNKNINELFKQYDLDNTGFITNLEFRQVIRNLNMGLTFQDIDILSAMLDTDRNSMVNWKDFSKKLDFRQADNKILERAGIHLQKVNDHIYHYLLSPKDAFRQIDAQHTGFLTFDKFKDMIEMLYRLATEDIPPFAIIKDLFEFIDKRRDGHLDLTEWMDAFSKFSNPNEKKRPLSANIRVKKTSQKSLMAQTDKNWLSKQSLSSQQQFEGLTDDGLINAQNKFKTFLRKPPTKQTALLYKMEYGKVLKNLIKLQMLLVKTEDIFWKSLNIQHKMDKFHQQKILLNKKWIKCQDLKELLQEMNNGHNLSLGLKRMAVLIINFCLKFIKIVQMEWIPNLEWGMMNEYLFDHQNHVIILIKSKFQKKASPAFQKQKNFPKLKNSNKIRVLKKSQTSNSSKCLFVPKNQERQSYYITPPSKYKNPLTNIEELNIDSNCSTDSSQRLENLSPVYYCPKGKEPCGELQVVLNGDLIQVISQTKNRKKSRKFSDQETYAMSNFIAGPKSQDIPCPQFL</sequence>
<feature type="domain" description="EF-hand" evidence="4">
    <location>
        <begin position="631"/>
        <end position="666"/>
    </location>
</feature>
<keyword evidence="2" id="KW-0677">Repeat</keyword>